<dbReference type="OrthoDB" id="273655at2"/>
<keyword evidence="9" id="KW-1185">Reference proteome</keyword>
<dbReference type="Gene3D" id="1.10.1740.10">
    <property type="match status" value="1"/>
</dbReference>
<evidence type="ECO:0000256" key="3">
    <source>
        <dbReference type="ARBA" id="ARBA00023082"/>
    </source>
</evidence>
<dbReference type="SUPFAM" id="SSF88946">
    <property type="entry name" value="Sigma2 domain of RNA polymerase sigma factors"/>
    <property type="match status" value="1"/>
</dbReference>
<dbReference type="GO" id="GO:0003677">
    <property type="term" value="F:DNA binding"/>
    <property type="evidence" value="ECO:0007669"/>
    <property type="project" value="UniProtKB-KW"/>
</dbReference>
<dbReference type="Pfam" id="PF04542">
    <property type="entry name" value="Sigma70_r2"/>
    <property type="match status" value="1"/>
</dbReference>
<organism evidence="8 9">
    <name type="scientific">Mariniblastus fucicola</name>
    <dbReference type="NCBI Taxonomy" id="980251"/>
    <lineage>
        <taxon>Bacteria</taxon>
        <taxon>Pseudomonadati</taxon>
        <taxon>Planctomycetota</taxon>
        <taxon>Planctomycetia</taxon>
        <taxon>Pirellulales</taxon>
        <taxon>Pirellulaceae</taxon>
        <taxon>Mariniblastus</taxon>
    </lineage>
</organism>
<keyword evidence="4" id="KW-0238">DNA-binding</keyword>
<accession>A0A5B9P519</accession>
<evidence type="ECO:0000313" key="9">
    <source>
        <dbReference type="Proteomes" id="UP000322214"/>
    </source>
</evidence>
<dbReference type="Gene3D" id="1.10.10.10">
    <property type="entry name" value="Winged helix-like DNA-binding domain superfamily/Winged helix DNA-binding domain"/>
    <property type="match status" value="1"/>
</dbReference>
<dbReference type="EMBL" id="CP042912">
    <property type="protein sequence ID" value="QEG20235.1"/>
    <property type="molecule type" value="Genomic_DNA"/>
</dbReference>
<dbReference type="GO" id="GO:0016987">
    <property type="term" value="F:sigma factor activity"/>
    <property type="evidence" value="ECO:0007669"/>
    <property type="project" value="UniProtKB-KW"/>
</dbReference>
<evidence type="ECO:0000256" key="2">
    <source>
        <dbReference type="ARBA" id="ARBA00023015"/>
    </source>
</evidence>
<dbReference type="PANTHER" id="PTHR43133">
    <property type="entry name" value="RNA POLYMERASE ECF-TYPE SIGMA FACTO"/>
    <property type="match status" value="1"/>
</dbReference>
<evidence type="ECO:0000259" key="7">
    <source>
        <dbReference type="Pfam" id="PF08281"/>
    </source>
</evidence>
<dbReference type="Pfam" id="PF08281">
    <property type="entry name" value="Sigma70_r4_2"/>
    <property type="match status" value="1"/>
</dbReference>
<dbReference type="InterPro" id="IPR014284">
    <property type="entry name" value="RNA_pol_sigma-70_dom"/>
</dbReference>
<feature type="domain" description="RNA polymerase sigma factor 70 region 4 type 2" evidence="7">
    <location>
        <begin position="156"/>
        <end position="208"/>
    </location>
</feature>
<dbReference type="Proteomes" id="UP000322214">
    <property type="component" value="Chromosome"/>
</dbReference>
<evidence type="ECO:0000259" key="6">
    <source>
        <dbReference type="Pfam" id="PF04542"/>
    </source>
</evidence>
<evidence type="ECO:0000256" key="5">
    <source>
        <dbReference type="ARBA" id="ARBA00023163"/>
    </source>
</evidence>
<dbReference type="InterPro" id="IPR036388">
    <property type="entry name" value="WH-like_DNA-bd_sf"/>
</dbReference>
<dbReference type="GO" id="GO:0006352">
    <property type="term" value="P:DNA-templated transcription initiation"/>
    <property type="evidence" value="ECO:0007669"/>
    <property type="project" value="InterPro"/>
</dbReference>
<dbReference type="PANTHER" id="PTHR43133:SF8">
    <property type="entry name" value="RNA POLYMERASE SIGMA FACTOR HI_1459-RELATED"/>
    <property type="match status" value="1"/>
</dbReference>
<keyword evidence="3" id="KW-0731">Sigma factor</keyword>
<evidence type="ECO:0000256" key="1">
    <source>
        <dbReference type="ARBA" id="ARBA00010641"/>
    </source>
</evidence>
<protein>
    <submittedName>
        <fullName evidence="8">ECF RNA polymerase sigma factor SigD</fullName>
    </submittedName>
</protein>
<keyword evidence="2" id="KW-0805">Transcription regulation</keyword>
<dbReference type="KEGG" id="mff:MFFC18_00820"/>
<dbReference type="InterPro" id="IPR013324">
    <property type="entry name" value="RNA_pol_sigma_r3/r4-like"/>
</dbReference>
<dbReference type="InterPro" id="IPR013249">
    <property type="entry name" value="RNA_pol_sigma70_r4_t2"/>
</dbReference>
<dbReference type="SUPFAM" id="SSF88659">
    <property type="entry name" value="Sigma3 and sigma4 domains of RNA polymerase sigma factors"/>
    <property type="match status" value="1"/>
</dbReference>
<evidence type="ECO:0000313" key="8">
    <source>
        <dbReference type="EMBL" id="QEG20235.1"/>
    </source>
</evidence>
<dbReference type="CDD" id="cd06171">
    <property type="entry name" value="Sigma70_r4"/>
    <property type="match status" value="1"/>
</dbReference>
<keyword evidence="5" id="KW-0804">Transcription</keyword>
<comment type="similarity">
    <text evidence="1">Belongs to the sigma-70 factor family. ECF subfamily.</text>
</comment>
<dbReference type="InterPro" id="IPR007627">
    <property type="entry name" value="RNA_pol_sigma70_r2"/>
</dbReference>
<dbReference type="NCBIfam" id="TIGR02937">
    <property type="entry name" value="sigma70-ECF"/>
    <property type="match status" value="1"/>
</dbReference>
<gene>
    <name evidence="8" type="primary">sigD_1</name>
    <name evidence="8" type="ORF">MFFC18_00820</name>
</gene>
<dbReference type="AlphaFoldDB" id="A0A5B9P519"/>
<feature type="domain" description="RNA polymerase sigma-70 region 2" evidence="6">
    <location>
        <begin position="50"/>
        <end position="122"/>
    </location>
</feature>
<name>A0A5B9P519_9BACT</name>
<evidence type="ECO:0000256" key="4">
    <source>
        <dbReference type="ARBA" id="ARBA00023125"/>
    </source>
</evidence>
<dbReference type="STRING" id="980251.GCA_001642875_03679"/>
<dbReference type="InterPro" id="IPR013325">
    <property type="entry name" value="RNA_pol_sigma_r2"/>
</dbReference>
<proteinExistence type="inferred from homology"/>
<reference evidence="8 9" key="1">
    <citation type="submission" date="2019-08" db="EMBL/GenBank/DDBJ databases">
        <title>Deep-cultivation of Planctomycetes and their phenomic and genomic characterization uncovers novel biology.</title>
        <authorList>
            <person name="Wiegand S."/>
            <person name="Jogler M."/>
            <person name="Boedeker C."/>
            <person name="Pinto D."/>
            <person name="Vollmers J."/>
            <person name="Rivas-Marin E."/>
            <person name="Kohn T."/>
            <person name="Peeters S.H."/>
            <person name="Heuer A."/>
            <person name="Rast P."/>
            <person name="Oberbeckmann S."/>
            <person name="Bunk B."/>
            <person name="Jeske O."/>
            <person name="Meyerdierks A."/>
            <person name="Storesund J.E."/>
            <person name="Kallscheuer N."/>
            <person name="Luecker S."/>
            <person name="Lage O.M."/>
            <person name="Pohl T."/>
            <person name="Merkel B.J."/>
            <person name="Hornburger P."/>
            <person name="Mueller R.-W."/>
            <person name="Bruemmer F."/>
            <person name="Labrenz M."/>
            <person name="Spormann A.M."/>
            <person name="Op den Camp H."/>
            <person name="Overmann J."/>
            <person name="Amann R."/>
            <person name="Jetten M.S.M."/>
            <person name="Mascher T."/>
            <person name="Medema M.H."/>
            <person name="Devos D.P."/>
            <person name="Kaster A.-K."/>
            <person name="Ovreas L."/>
            <person name="Rohde M."/>
            <person name="Galperin M.Y."/>
            <person name="Jogler C."/>
        </authorList>
    </citation>
    <scope>NUCLEOTIDE SEQUENCE [LARGE SCALE GENOMIC DNA]</scope>
    <source>
        <strain evidence="8 9">FC18</strain>
    </source>
</reference>
<dbReference type="InterPro" id="IPR039425">
    <property type="entry name" value="RNA_pol_sigma-70-like"/>
</dbReference>
<sequence>MFSAIFEGEKCSQRNYQCVQIADADLNYRACSDVMESASSPQTIDWLQAIATHRNWLRKVLQSRIGDPHSIDDLMQEVALAVVQQSSNGSAAAVPSEPSKVAPFLYGVAVRKAANFHRKANRKSHAKPELNETLQSELTAPEPQPLDWLLKQEQSQSLESAIGSLDEESREILMLKYTENWSYKQLADRLGITEKAVERRLARARNRMRSSLQVLNIDPQDLPNVK</sequence>